<keyword evidence="2" id="KW-1185">Reference proteome</keyword>
<name>F0YNI0_AURAN</name>
<evidence type="ECO:0000313" key="2">
    <source>
        <dbReference type="Proteomes" id="UP000002729"/>
    </source>
</evidence>
<dbReference type="SUPFAM" id="SSF48371">
    <property type="entry name" value="ARM repeat"/>
    <property type="match status" value="1"/>
</dbReference>
<sequence length="329" mass="34799">MSLDLMDSLDVRLKALGQKVSRLEIAAKEAVTNRDARAVAREAEAAFIAEKERSEKSLLAQWLQGFAHSLYKGPSTSGLEFALEVGLGLDAIDFAFCRYALNFREFRKYWLASLTVLILRWQLAAPINALSDAAALVCGPSLMALTHLAQKDGPARAAIAEAQDCACHAIGALALLAENRIRIAAANGISILVKLLSMARPPPILAADAANDLVCASSVYRVPKDANEDLRVTEAVQEAALVAFTNLTNSSEANRQLVAELGGVTPMVVCALFARGGAPVRNAAQAIANVAYGSNFAVAKCLMARADVAMCSAISAVDLLCEDSLLEAA</sequence>
<dbReference type="KEGG" id="aaf:AURANDRAFT_68104"/>
<dbReference type="InterPro" id="IPR016024">
    <property type="entry name" value="ARM-type_fold"/>
</dbReference>
<proteinExistence type="predicted"/>
<organism evidence="2">
    <name type="scientific">Aureococcus anophagefferens</name>
    <name type="common">Harmful bloom alga</name>
    <dbReference type="NCBI Taxonomy" id="44056"/>
    <lineage>
        <taxon>Eukaryota</taxon>
        <taxon>Sar</taxon>
        <taxon>Stramenopiles</taxon>
        <taxon>Ochrophyta</taxon>
        <taxon>Pelagophyceae</taxon>
        <taxon>Pelagomonadales</taxon>
        <taxon>Pelagomonadaceae</taxon>
        <taxon>Aureococcus</taxon>
    </lineage>
</organism>
<dbReference type="InterPro" id="IPR011989">
    <property type="entry name" value="ARM-like"/>
</dbReference>
<gene>
    <name evidence="1" type="ORF">AURANDRAFT_68104</name>
</gene>
<dbReference type="InParanoid" id="F0YNI0"/>
<dbReference type="Proteomes" id="UP000002729">
    <property type="component" value="Unassembled WGS sequence"/>
</dbReference>
<reference evidence="1 2" key="1">
    <citation type="journal article" date="2011" name="Proc. Natl. Acad. Sci. U.S.A.">
        <title>Niche of harmful alga Aureococcus anophagefferens revealed through ecogenomics.</title>
        <authorList>
            <person name="Gobler C.J."/>
            <person name="Berry D.L."/>
            <person name="Dyhrman S.T."/>
            <person name="Wilhelm S.W."/>
            <person name="Salamov A."/>
            <person name="Lobanov A.V."/>
            <person name="Zhang Y."/>
            <person name="Collier J.L."/>
            <person name="Wurch L.L."/>
            <person name="Kustka A.B."/>
            <person name="Dill B.D."/>
            <person name="Shah M."/>
            <person name="VerBerkmoes N.C."/>
            <person name="Kuo A."/>
            <person name="Terry A."/>
            <person name="Pangilinan J."/>
            <person name="Lindquist E.A."/>
            <person name="Lucas S."/>
            <person name="Paulsen I.T."/>
            <person name="Hattenrath-Lehmann T.K."/>
            <person name="Talmage S.C."/>
            <person name="Walker E.A."/>
            <person name="Koch F."/>
            <person name="Burson A.M."/>
            <person name="Marcoval M.A."/>
            <person name="Tang Y.Z."/>
            <person name="Lecleir G.R."/>
            <person name="Coyne K.J."/>
            <person name="Berg G.M."/>
            <person name="Bertrand E.M."/>
            <person name="Saito M.A."/>
            <person name="Gladyshev V.N."/>
            <person name="Grigoriev I.V."/>
        </authorList>
    </citation>
    <scope>NUCLEOTIDE SEQUENCE [LARGE SCALE GENOMIC DNA]</scope>
    <source>
        <strain evidence="2">CCMP 1984</strain>
    </source>
</reference>
<dbReference type="Gene3D" id="1.25.10.10">
    <property type="entry name" value="Leucine-rich Repeat Variant"/>
    <property type="match status" value="1"/>
</dbReference>
<accession>F0YNI0</accession>
<protein>
    <submittedName>
        <fullName evidence="1">Uncharacterized protein</fullName>
    </submittedName>
</protein>
<evidence type="ECO:0000313" key="1">
    <source>
        <dbReference type="EMBL" id="EGB03322.1"/>
    </source>
</evidence>
<dbReference type="AlphaFoldDB" id="F0YNI0"/>
<dbReference type="OrthoDB" id="186909at2759"/>
<dbReference type="RefSeq" id="XP_009041968.1">
    <property type="nucleotide sequence ID" value="XM_009043720.1"/>
</dbReference>
<dbReference type="EMBL" id="GL833176">
    <property type="protein sequence ID" value="EGB03322.1"/>
    <property type="molecule type" value="Genomic_DNA"/>
</dbReference>
<dbReference type="GeneID" id="20226609"/>